<keyword evidence="1" id="KW-0732">Signal</keyword>
<feature type="domain" description="Gingipain" evidence="2">
    <location>
        <begin position="480"/>
        <end position="835"/>
    </location>
</feature>
<evidence type="ECO:0000313" key="4">
    <source>
        <dbReference type="EMBL" id="SVA29094.1"/>
    </source>
</evidence>
<evidence type="ECO:0000256" key="1">
    <source>
        <dbReference type="ARBA" id="ARBA00022729"/>
    </source>
</evidence>
<proteinExistence type="predicted"/>
<name>A0A381UM87_9ZZZZ</name>
<feature type="non-terminal residue" evidence="4">
    <location>
        <position position="1"/>
    </location>
</feature>
<dbReference type="InterPro" id="IPR029030">
    <property type="entry name" value="Caspase-like_dom_sf"/>
</dbReference>
<accession>A0A381UM87</accession>
<dbReference type="CDD" id="cd02258">
    <property type="entry name" value="Peptidase_C25_N"/>
    <property type="match status" value="1"/>
</dbReference>
<dbReference type="AlphaFoldDB" id="A0A381UM87"/>
<gene>
    <name evidence="4" type="ORF">METZ01_LOCUS81948</name>
</gene>
<evidence type="ECO:0000259" key="2">
    <source>
        <dbReference type="Pfam" id="PF01364"/>
    </source>
</evidence>
<organism evidence="4">
    <name type="scientific">marine metagenome</name>
    <dbReference type="NCBI Taxonomy" id="408172"/>
    <lineage>
        <taxon>unclassified sequences</taxon>
        <taxon>metagenomes</taxon>
        <taxon>ecological metagenomes</taxon>
    </lineage>
</organism>
<dbReference type="EMBL" id="UINC01006696">
    <property type="protein sequence ID" value="SVA29094.1"/>
    <property type="molecule type" value="Genomic_DNA"/>
</dbReference>
<feature type="domain" description="FlgD/Vpr Ig-like" evidence="3">
    <location>
        <begin position="1101"/>
        <end position="1166"/>
    </location>
</feature>
<evidence type="ECO:0000259" key="3">
    <source>
        <dbReference type="Pfam" id="PF13860"/>
    </source>
</evidence>
<dbReference type="Gene3D" id="3.40.50.1460">
    <property type="match status" value="1"/>
</dbReference>
<evidence type="ECO:0008006" key="5">
    <source>
        <dbReference type="Google" id="ProtNLM"/>
    </source>
</evidence>
<dbReference type="Gene3D" id="3.40.50.10390">
    <property type="entry name" value="Gingipain r, domain 1"/>
    <property type="match status" value="1"/>
</dbReference>
<dbReference type="InterPro" id="IPR025965">
    <property type="entry name" value="FlgD/Vpr_Ig-like"/>
</dbReference>
<dbReference type="GO" id="GO:0006508">
    <property type="term" value="P:proteolysis"/>
    <property type="evidence" value="ECO:0007669"/>
    <property type="project" value="InterPro"/>
</dbReference>
<dbReference type="InterPro" id="IPR026444">
    <property type="entry name" value="Secre_tail"/>
</dbReference>
<reference evidence="4" key="1">
    <citation type="submission" date="2018-05" db="EMBL/GenBank/DDBJ databases">
        <authorList>
            <person name="Lanie J.A."/>
            <person name="Ng W.-L."/>
            <person name="Kazmierczak K.M."/>
            <person name="Andrzejewski T.M."/>
            <person name="Davidsen T.M."/>
            <person name="Wayne K.J."/>
            <person name="Tettelin H."/>
            <person name="Glass J.I."/>
            <person name="Rusch D."/>
            <person name="Podicherti R."/>
            <person name="Tsui H.-C.T."/>
            <person name="Winkler M.E."/>
        </authorList>
    </citation>
    <scope>NUCLEOTIDE SEQUENCE</scope>
</reference>
<dbReference type="GO" id="GO:0008234">
    <property type="term" value="F:cysteine-type peptidase activity"/>
    <property type="evidence" value="ECO:0007669"/>
    <property type="project" value="InterPro"/>
</dbReference>
<protein>
    <recommendedName>
        <fullName evidence="5">Gingipain domain-containing protein</fullName>
    </recommendedName>
</protein>
<sequence length="1180" mass="130254">NLPRNWSVPKGDGIRWIQNQRLQNLYVATLEIDPTADENHFFEQILITCRYTNVPAQQTTPNNRQTRLLKNRLVNWSIAKHWFQPNQHQKLQRSSLPAGQWLRFTVSSDGITALLASAITASGANLTERNPRSFMVFTGSNMGRDRSSEITGAISYRSIPDNLVEIAVQFEGESDEVLDNEDQIIFYGRGSSGIDHNGLDISHHQNLYFTENTYWLLIPDDNTLQGKRVASIGPAMNTGVTMDYGISPFYIESDLINPFAGGLAWAGAAIINGSSHTAVTTMDSPNQLVDVNVTIGFLGNSSSIDAQANPAHLLEIYHGSRDVLQTSNSWTGLIKSDVSFSFSGNRLNDGVNVFIIDNESNSSYSQPHFDYLVGNYGRNLNDQGLPYEFFAPIHSNATTFRITAESELTIWDITNIAVPKAVTLSNDNLGYRFDVILPQDTLARYCAFTAVQLNLVSTATLIDNHSFSELRNNGPSVDHIVIGPADFSAVTAPLVTHRVSSRYVELGKIYDEFSGGNPDPVAIRDFIQWTQENWFEPKPYSVMLMGDADYDYRNITQQSSIQVPTIEIGYGFNHRAADDRLAAFNGLIPDIAIGRYPAKSVTDVAAFVDKIIQYETNPDYGLWRQRVTLVADDAARPEPVHGSIATGKSHTQNSETIAGLVAPSIEIRKLYMMEFPEVSNASLYGVVKPEATQALLDILTEGTAIINYIGHGSAHQWAQERLLYQDNDLNRIQTKNKLPLWIAGTCSWGHFDEIETEAFSEEVIRMENNGASAIISTSRLITVSSNAYFTREIFKSIFPNGTITNEPIGVIMQAVKDGSPSGELFHLFGDPGMPLALPHQTVSLTNISPDTLYTLDTGRVSGTQNIISGGSGLGFISLRDAERSVTREYIINSTEQELSYTLPGGTLFKGQFSFSGSAFSTLIRVPKDISYSDATGTINVYMVFEGDPAQEALGTFDNIALAGGNPVPDIVGPIISFENETGRLIRSGDHFSANETLYLRLSDPLGINLTGEVGHEILITDLVTTVESDITHLFLYDENSITTGKIALGDLIKNKEVEIQVKAWDNANNPSELTIKLYITDDQGLRLFNVFNFPNPFVLETQFSFEISSTAEVSVDIFTLGGRRVCQISPQTVTAGYNFINWDGRDKYGDILANGVYLYRIKAKNGNESISSIGKIAKYQ</sequence>
<dbReference type="InterPro" id="IPR029031">
    <property type="entry name" value="Gingipain_N_sf"/>
</dbReference>
<dbReference type="SUPFAM" id="SSF52129">
    <property type="entry name" value="Caspase-like"/>
    <property type="match status" value="1"/>
</dbReference>
<dbReference type="NCBIfam" id="TIGR04183">
    <property type="entry name" value="Por_Secre_tail"/>
    <property type="match status" value="1"/>
</dbReference>
<dbReference type="Pfam" id="PF13860">
    <property type="entry name" value="FlgD_ig"/>
    <property type="match status" value="1"/>
</dbReference>
<dbReference type="Gene3D" id="2.60.40.4070">
    <property type="match status" value="1"/>
</dbReference>
<dbReference type="InterPro" id="IPR001769">
    <property type="entry name" value="Gingipain"/>
</dbReference>
<dbReference type="Pfam" id="PF01364">
    <property type="entry name" value="Peptidase_C25"/>
    <property type="match status" value="1"/>
</dbReference>
<dbReference type="NCBIfam" id="NF033707">
    <property type="entry name" value="T9SS_sortase"/>
    <property type="match status" value="1"/>
</dbReference>